<dbReference type="RefSeq" id="XP_034108562.1">
    <property type="nucleotide sequence ID" value="XM_034252671.2"/>
</dbReference>
<dbReference type="PROSITE" id="PS51406">
    <property type="entry name" value="FIBRINOGEN_C_2"/>
    <property type="match status" value="1"/>
</dbReference>
<dbReference type="PROSITE" id="PS00514">
    <property type="entry name" value="FIBRINOGEN_C_1"/>
    <property type="match status" value="1"/>
</dbReference>
<proteinExistence type="predicted"/>
<name>A0A6P8YRF4_DROAB</name>
<dbReference type="AlphaFoldDB" id="A0A6P8YRF4"/>
<dbReference type="InterPro" id="IPR036056">
    <property type="entry name" value="Fibrinogen-like_C"/>
</dbReference>
<dbReference type="PANTHER" id="PTHR19143">
    <property type="entry name" value="FIBRINOGEN/TENASCIN/ANGIOPOEITIN"/>
    <property type="match status" value="1"/>
</dbReference>
<dbReference type="GeneID" id="117570812"/>
<protein>
    <submittedName>
        <fullName evidence="5">Ficolin-2-like</fullName>
    </submittedName>
</protein>
<keyword evidence="4" id="KW-1185">Reference proteome</keyword>
<dbReference type="InterPro" id="IPR050373">
    <property type="entry name" value="Fibrinogen_C-term_domain"/>
</dbReference>
<dbReference type="Pfam" id="PF00147">
    <property type="entry name" value="Fibrinogen_C"/>
    <property type="match status" value="1"/>
</dbReference>
<dbReference type="CDD" id="cd00087">
    <property type="entry name" value="FReD"/>
    <property type="match status" value="1"/>
</dbReference>
<dbReference type="OrthoDB" id="6145874at2759"/>
<sequence>MRALLIILSALCLTLAICEAFEDIVAYKKYPASCVEAKPKKNGIVKIQDPRSNGSVPLEVYCDVSIAGSGWLVIQRRVDAKINFFRNWSSYQQGFGELDGGFFIGLDILHALTTSKTHELYVYLQDFTGQTRFAKYDSFAIGNESNLYGLNVLGNYNGTAGDALRYQQYMKFSTYDRDNDNSVNNCAAQFSGAWWYNSCMYSNLNGQYLGGEYGTDLVGRGNCWVQWRGIDYAYKTVQMMIKPKSKK</sequence>
<evidence type="ECO:0000313" key="4">
    <source>
        <dbReference type="Proteomes" id="UP000515160"/>
    </source>
</evidence>
<dbReference type="InterPro" id="IPR020837">
    <property type="entry name" value="Fibrinogen_CS"/>
</dbReference>
<keyword evidence="2" id="KW-0732">Signal</keyword>
<accession>A0A6P8YRF4</accession>
<dbReference type="Gene3D" id="3.90.215.10">
    <property type="entry name" value="Gamma Fibrinogen, chain A, domain 1"/>
    <property type="match status" value="1"/>
</dbReference>
<evidence type="ECO:0000256" key="2">
    <source>
        <dbReference type="SAM" id="SignalP"/>
    </source>
</evidence>
<dbReference type="Proteomes" id="UP000515160">
    <property type="component" value="Chromosome 3"/>
</dbReference>
<dbReference type="SMART" id="SM00186">
    <property type="entry name" value="FBG"/>
    <property type="match status" value="1"/>
</dbReference>
<feature type="signal peptide" evidence="2">
    <location>
        <begin position="1"/>
        <end position="20"/>
    </location>
</feature>
<keyword evidence="1" id="KW-1015">Disulfide bond</keyword>
<organism evidence="4 5">
    <name type="scientific">Drosophila albomicans</name>
    <name type="common">Fruit fly</name>
    <dbReference type="NCBI Taxonomy" id="7291"/>
    <lineage>
        <taxon>Eukaryota</taxon>
        <taxon>Metazoa</taxon>
        <taxon>Ecdysozoa</taxon>
        <taxon>Arthropoda</taxon>
        <taxon>Hexapoda</taxon>
        <taxon>Insecta</taxon>
        <taxon>Pterygota</taxon>
        <taxon>Neoptera</taxon>
        <taxon>Endopterygota</taxon>
        <taxon>Diptera</taxon>
        <taxon>Brachycera</taxon>
        <taxon>Muscomorpha</taxon>
        <taxon>Ephydroidea</taxon>
        <taxon>Drosophilidae</taxon>
        <taxon>Drosophila</taxon>
    </lineage>
</organism>
<dbReference type="InterPro" id="IPR002181">
    <property type="entry name" value="Fibrinogen_a/b/g_C_dom"/>
</dbReference>
<gene>
    <name evidence="5" type="primary">LOC117570812</name>
</gene>
<feature type="domain" description="Fibrinogen C-terminal" evidence="3">
    <location>
        <begin position="25"/>
        <end position="245"/>
    </location>
</feature>
<dbReference type="InterPro" id="IPR014716">
    <property type="entry name" value="Fibrinogen_a/b/g_C_1"/>
</dbReference>
<feature type="chain" id="PRO_5028012691" evidence="2">
    <location>
        <begin position="21"/>
        <end position="247"/>
    </location>
</feature>
<evidence type="ECO:0000313" key="5">
    <source>
        <dbReference type="RefSeq" id="XP_034108562.1"/>
    </source>
</evidence>
<dbReference type="PANTHER" id="PTHR19143:SF327">
    <property type="entry name" value="FI21813P1-RELATED"/>
    <property type="match status" value="1"/>
</dbReference>
<reference evidence="5" key="1">
    <citation type="submission" date="2025-08" db="UniProtKB">
        <authorList>
            <consortium name="RefSeq"/>
        </authorList>
    </citation>
    <scope>IDENTIFICATION</scope>
    <source>
        <strain evidence="5">15112-1751.03</strain>
        <tissue evidence="5">Whole Adult</tissue>
    </source>
</reference>
<evidence type="ECO:0000259" key="3">
    <source>
        <dbReference type="PROSITE" id="PS51406"/>
    </source>
</evidence>
<dbReference type="GO" id="GO:0005615">
    <property type="term" value="C:extracellular space"/>
    <property type="evidence" value="ECO:0007669"/>
    <property type="project" value="TreeGrafter"/>
</dbReference>
<evidence type="ECO:0000256" key="1">
    <source>
        <dbReference type="ARBA" id="ARBA00023157"/>
    </source>
</evidence>
<dbReference type="SUPFAM" id="SSF56496">
    <property type="entry name" value="Fibrinogen C-terminal domain-like"/>
    <property type="match status" value="1"/>
</dbReference>